<evidence type="ECO:0000313" key="3">
    <source>
        <dbReference type="EMBL" id="KEY66265.1"/>
    </source>
</evidence>
<dbReference type="AlphaFoldDB" id="A0A084ALT6"/>
<dbReference type="PANTHER" id="PTHR24320">
    <property type="entry name" value="RETINOL DEHYDROGENASE"/>
    <property type="match status" value="1"/>
</dbReference>
<dbReference type="InterPro" id="IPR036291">
    <property type="entry name" value="NAD(P)-bd_dom_sf"/>
</dbReference>
<dbReference type="EMBL" id="KL648662">
    <property type="protein sequence ID" value="KEY66265.1"/>
    <property type="molecule type" value="Genomic_DNA"/>
</dbReference>
<dbReference type="PRINTS" id="PR00081">
    <property type="entry name" value="GDHRDH"/>
</dbReference>
<evidence type="ECO:0000256" key="2">
    <source>
        <dbReference type="ARBA" id="ARBA00023002"/>
    </source>
</evidence>
<dbReference type="Pfam" id="PF00106">
    <property type="entry name" value="adh_short"/>
    <property type="match status" value="1"/>
</dbReference>
<organism evidence="3 4">
    <name type="scientific">Stachybotrys chartarum (strain CBS 109288 / IBT 7711)</name>
    <name type="common">Toxic black mold</name>
    <name type="synonym">Stilbospora chartarum</name>
    <dbReference type="NCBI Taxonomy" id="1280523"/>
    <lineage>
        <taxon>Eukaryota</taxon>
        <taxon>Fungi</taxon>
        <taxon>Dikarya</taxon>
        <taxon>Ascomycota</taxon>
        <taxon>Pezizomycotina</taxon>
        <taxon>Sordariomycetes</taxon>
        <taxon>Hypocreomycetidae</taxon>
        <taxon>Hypocreales</taxon>
        <taxon>Stachybotryaceae</taxon>
        <taxon>Stachybotrys</taxon>
    </lineage>
</organism>
<dbReference type="OrthoDB" id="191139at2759"/>
<sequence length="135" mass="14187">MVHVFITGSSDGIGLATAQLLASRGHRIVLHVRNAARASTTRAAVPKAEAVLVGDLSPLAKTKKLAADADTLEPSSRFDVVIHNAGIGFGTASRATTSDGLTATFAVNTAAPYVLTCLMRRPTRGLPLRINRDRL</sequence>
<name>A0A084ALT6_STACB</name>
<evidence type="ECO:0000256" key="1">
    <source>
        <dbReference type="ARBA" id="ARBA00006484"/>
    </source>
</evidence>
<dbReference type="Proteomes" id="UP000028045">
    <property type="component" value="Unassembled WGS sequence"/>
</dbReference>
<dbReference type="GO" id="GO:0016491">
    <property type="term" value="F:oxidoreductase activity"/>
    <property type="evidence" value="ECO:0007669"/>
    <property type="project" value="UniProtKB-KW"/>
</dbReference>
<gene>
    <name evidence="3" type="ORF">S7711_10008</name>
</gene>
<accession>A0A084ALT6</accession>
<dbReference type="Gene3D" id="3.40.50.720">
    <property type="entry name" value="NAD(P)-binding Rossmann-like Domain"/>
    <property type="match status" value="1"/>
</dbReference>
<evidence type="ECO:0000313" key="4">
    <source>
        <dbReference type="Proteomes" id="UP000028045"/>
    </source>
</evidence>
<evidence type="ECO:0008006" key="5">
    <source>
        <dbReference type="Google" id="ProtNLM"/>
    </source>
</evidence>
<keyword evidence="4" id="KW-1185">Reference proteome</keyword>
<dbReference type="HOGENOM" id="CLU_156053_0_0_1"/>
<keyword evidence="2" id="KW-0560">Oxidoreductase</keyword>
<reference evidence="3 4" key="1">
    <citation type="journal article" date="2014" name="BMC Genomics">
        <title>Comparative genome sequencing reveals chemotype-specific gene clusters in the toxigenic black mold Stachybotrys.</title>
        <authorList>
            <person name="Semeiks J."/>
            <person name="Borek D."/>
            <person name="Otwinowski Z."/>
            <person name="Grishin N.V."/>
        </authorList>
    </citation>
    <scope>NUCLEOTIDE SEQUENCE [LARGE SCALE GENOMIC DNA]</scope>
    <source>
        <strain evidence="4">CBS 109288 / IBT 7711</strain>
    </source>
</reference>
<dbReference type="InterPro" id="IPR002347">
    <property type="entry name" value="SDR_fam"/>
</dbReference>
<dbReference type="SUPFAM" id="SSF51735">
    <property type="entry name" value="NAD(P)-binding Rossmann-fold domains"/>
    <property type="match status" value="1"/>
</dbReference>
<dbReference type="PANTHER" id="PTHR24320:SF274">
    <property type="entry name" value="CHAIN DEHYDROGENASE, PUTATIVE (AFU_ORTHOLOGUE AFUA_4G00440)-RELATED"/>
    <property type="match status" value="1"/>
</dbReference>
<protein>
    <recommendedName>
        <fullName evidence="5">SDR family NAD(P)-dependent oxidoreductase</fullName>
    </recommendedName>
</protein>
<proteinExistence type="inferred from homology"/>
<comment type="similarity">
    <text evidence="1">Belongs to the short-chain dehydrogenases/reductases (SDR) family.</text>
</comment>